<feature type="transmembrane region" description="Helical" evidence="1">
    <location>
        <begin position="145"/>
        <end position="164"/>
    </location>
</feature>
<keyword evidence="1" id="KW-1133">Transmembrane helix</keyword>
<organism evidence="3">
    <name type="scientific">Caenorhabditis brenneri</name>
    <name type="common">Nematode worm</name>
    <dbReference type="NCBI Taxonomy" id="135651"/>
    <lineage>
        <taxon>Eukaryota</taxon>
        <taxon>Metazoa</taxon>
        <taxon>Ecdysozoa</taxon>
        <taxon>Nematoda</taxon>
        <taxon>Chromadorea</taxon>
        <taxon>Rhabditida</taxon>
        <taxon>Rhabditina</taxon>
        <taxon>Rhabditomorpha</taxon>
        <taxon>Rhabditoidea</taxon>
        <taxon>Rhabditidae</taxon>
        <taxon>Peloderinae</taxon>
        <taxon>Caenorhabditis</taxon>
    </lineage>
</organism>
<dbReference type="PANTHER" id="PTHR22943">
    <property type="entry name" value="7-TRANSMEMBRANE DOMAIN RECEPTOR C.ELEGANS"/>
    <property type="match status" value="1"/>
</dbReference>
<sequence>MYGACMAMFGIHFIYRYLVIRGNRLIKTFRSWKILLWLSISVIYGVVWGSIAVMFCGPRDITNRLAEMDILENLDLKLSEIVYIAPYLFDDKHDIYWPTVIGLLVDFMIISSSFSAIVIFGTLLFKELKLYTVNNTNLSDKNKSLQSQLFWSLVAQTLIPIILLQLPVSILFGTVFCSVNVGGLGSLVSMTIAVYPAIDPLPTMFIVTSYRNTIKKFFNDVSRKVFFRSAPTLPATAHPSLETTAV</sequence>
<accession>G0MTQ6</accession>
<dbReference type="GO" id="GO:0042048">
    <property type="term" value="P:olfactory behavior"/>
    <property type="evidence" value="ECO:0007669"/>
    <property type="project" value="TreeGrafter"/>
</dbReference>
<dbReference type="Pfam" id="PF10326">
    <property type="entry name" value="7TM_GPCR_Str"/>
    <property type="match status" value="1"/>
</dbReference>
<reference evidence="3" key="1">
    <citation type="submission" date="2011-07" db="EMBL/GenBank/DDBJ databases">
        <authorList>
            <consortium name="Caenorhabditis brenneri Sequencing and Analysis Consortium"/>
            <person name="Wilson R.K."/>
        </authorList>
    </citation>
    <scope>NUCLEOTIDE SEQUENCE [LARGE SCALE GENOMIC DNA]</scope>
    <source>
        <strain evidence="3">PB2801</strain>
    </source>
</reference>
<keyword evidence="1" id="KW-0472">Membrane</keyword>
<proteinExistence type="predicted"/>
<dbReference type="EMBL" id="GL379811">
    <property type="protein sequence ID" value="EGT43518.1"/>
    <property type="molecule type" value="Genomic_DNA"/>
</dbReference>
<dbReference type="GO" id="GO:0038022">
    <property type="term" value="F:G protein-coupled olfactory receptor activity"/>
    <property type="evidence" value="ECO:0007669"/>
    <property type="project" value="TreeGrafter"/>
</dbReference>
<dbReference type="PANTHER" id="PTHR22943:SF84">
    <property type="entry name" value="SEVEN TM RECEPTOR"/>
    <property type="match status" value="1"/>
</dbReference>
<gene>
    <name evidence="2" type="primary">Cbn-str-205</name>
    <name evidence="2" type="ORF">CAEBREN_19703</name>
</gene>
<protein>
    <submittedName>
        <fullName evidence="2">CBN-STR-205 protein</fullName>
    </submittedName>
</protein>
<evidence type="ECO:0000313" key="2">
    <source>
        <dbReference type="EMBL" id="EGT43518.1"/>
    </source>
</evidence>
<feature type="transmembrane region" description="Helical" evidence="1">
    <location>
        <begin position="34"/>
        <end position="55"/>
    </location>
</feature>
<evidence type="ECO:0000313" key="3">
    <source>
        <dbReference type="Proteomes" id="UP000008068"/>
    </source>
</evidence>
<dbReference type="InterPro" id="IPR019428">
    <property type="entry name" value="7TM_GPCR_serpentine_rcpt_Str"/>
</dbReference>
<dbReference type="OrthoDB" id="5834208at2759"/>
<dbReference type="OMA" id="MFIVTSY"/>
<dbReference type="SUPFAM" id="SSF81321">
    <property type="entry name" value="Family A G protein-coupled receptor-like"/>
    <property type="match status" value="1"/>
</dbReference>
<evidence type="ECO:0000256" key="1">
    <source>
        <dbReference type="SAM" id="Phobius"/>
    </source>
</evidence>
<dbReference type="eggNOG" id="ENOG502TGNA">
    <property type="taxonomic scope" value="Eukaryota"/>
</dbReference>
<name>G0MTQ6_CAEBE</name>
<dbReference type="Proteomes" id="UP000008068">
    <property type="component" value="Unassembled WGS sequence"/>
</dbReference>
<dbReference type="FunCoup" id="G0MTQ6">
    <property type="interactions" value="12"/>
</dbReference>
<feature type="transmembrane region" description="Helical" evidence="1">
    <location>
        <begin position="95"/>
        <end position="125"/>
    </location>
</feature>
<dbReference type="GO" id="GO:0005886">
    <property type="term" value="C:plasma membrane"/>
    <property type="evidence" value="ECO:0007669"/>
    <property type="project" value="TreeGrafter"/>
</dbReference>
<dbReference type="AlphaFoldDB" id="G0MTQ6"/>
<dbReference type="InParanoid" id="G0MTQ6"/>
<dbReference type="HOGENOM" id="CLU_036335_5_0_1"/>
<keyword evidence="3" id="KW-1185">Reference proteome</keyword>
<keyword evidence="1" id="KW-0812">Transmembrane</keyword>